<gene>
    <name evidence="1" type="ORF">KY290_025206</name>
</gene>
<protein>
    <submittedName>
        <fullName evidence="1">Uncharacterized protein</fullName>
    </submittedName>
</protein>
<name>A0ABQ7USV4_SOLTU</name>
<proteinExistence type="predicted"/>
<accession>A0ABQ7USV4</accession>
<sequence>MWGELMHVNRQYQHLWLLCGDFNSVLSSGDKIGSPIAQAETLGFQGLTDTMQLTPLRSKGWYFTWCNKQSTGSRVYSKIDWALGDFQWVQQYGQVKAEFLYPSISDHFSILVKYCQQHNIRPKPFKFFPNVMEHPDFSSILQQMWKRMEFDQPMENV</sequence>
<comment type="caution">
    <text evidence="1">The sequence shown here is derived from an EMBL/GenBank/DDBJ whole genome shotgun (WGS) entry which is preliminary data.</text>
</comment>
<dbReference type="SUPFAM" id="SSF56219">
    <property type="entry name" value="DNase I-like"/>
    <property type="match status" value="1"/>
</dbReference>
<dbReference type="EMBL" id="JAIVGD010000018">
    <property type="protein sequence ID" value="KAH0754936.1"/>
    <property type="molecule type" value="Genomic_DNA"/>
</dbReference>
<dbReference type="PANTHER" id="PTHR33710">
    <property type="entry name" value="BNAC02G09200D PROTEIN"/>
    <property type="match status" value="1"/>
</dbReference>
<keyword evidence="2" id="KW-1185">Reference proteome</keyword>
<dbReference type="Proteomes" id="UP000826656">
    <property type="component" value="Unassembled WGS sequence"/>
</dbReference>
<reference evidence="1 2" key="1">
    <citation type="journal article" date="2021" name="bioRxiv">
        <title>Chromosome-scale and haplotype-resolved genome assembly of a tetraploid potato cultivar.</title>
        <authorList>
            <person name="Sun H."/>
            <person name="Jiao W.-B."/>
            <person name="Krause K."/>
            <person name="Campoy J.A."/>
            <person name="Goel M."/>
            <person name="Folz-Donahue K."/>
            <person name="Kukat C."/>
            <person name="Huettel B."/>
            <person name="Schneeberger K."/>
        </authorList>
    </citation>
    <scope>NUCLEOTIDE SEQUENCE [LARGE SCALE GENOMIC DNA]</scope>
    <source>
        <strain evidence="1">SolTubOtavaFocal</strain>
        <tissue evidence="1">Leaves</tissue>
    </source>
</reference>
<dbReference type="PANTHER" id="PTHR33710:SF82">
    <property type="match status" value="1"/>
</dbReference>
<organism evidence="1 2">
    <name type="scientific">Solanum tuberosum</name>
    <name type="common">Potato</name>
    <dbReference type="NCBI Taxonomy" id="4113"/>
    <lineage>
        <taxon>Eukaryota</taxon>
        <taxon>Viridiplantae</taxon>
        <taxon>Streptophyta</taxon>
        <taxon>Embryophyta</taxon>
        <taxon>Tracheophyta</taxon>
        <taxon>Spermatophyta</taxon>
        <taxon>Magnoliopsida</taxon>
        <taxon>eudicotyledons</taxon>
        <taxon>Gunneridae</taxon>
        <taxon>Pentapetalae</taxon>
        <taxon>asterids</taxon>
        <taxon>lamiids</taxon>
        <taxon>Solanales</taxon>
        <taxon>Solanaceae</taxon>
        <taxon>Solanoideae</taxon>
        <taxon>Solaneae</taxon>
        <taxon>Solanum</taxon>
    </lineage>
</organism>
<dbReference type="Gene3D" id="3.60.10.10">
    <property type="entry name" value="Endonuclease/exonuclease/phosphatase"/>
    <property type="match status" value="1"/>
</dbReference>
<dbReference type="InterPro" id="IPR036691">
    <property type="entry name" value="Endo/exonu/phosph_ase_sf"/>
</dbReference>
<evidence type="ECO:0000313" key="1">
    <source>
        <dbReference type="EMBL" id="KAH0754936.1"/>
    </source>
</evidence>
<evidence type="ECO:0000313" key="2">
    <source>
        <dbReference type="Proteomes" id="UP000826656"/>
    </source>
</evidence>